<dbReference type="GO" id="GO:0006777">
    <property type="term" value="P:Mo-molybdopterin cofactor biosynthetic process"/>
    <property type="evidence" value="ECO:0007669"/>
    <property type="project" value="UniProtKB-UniRule"/>
</dbReference>
<dbReference type="InterPro" id="IPR006656">
    <property type="entry name" value="Mopterin_OxRdtase"/>
</dbReference>
<dbReference type="PANTHER" id="PTHR43105:SF11">
    <property type="entry name" value="PERIPLASMIC NITRATE REDUCTASE"/>
    <property type="match status" value="1"/>
</dbReference>
<dbReference type="InterPro" id="IPR050123">
    <property type="entry name" value="Prok_molybdopt-oxidoreductase"/>
</dbReference>
<gene>
    <name evidence="15 17" type="primary">napA</name>
    <name evidence="17" type="ORF">SUTMEG_02630</name>
</gene>
<dbReference type="InterPro" id="IPR006963">
    <property type="entry name" value="Mopterin_OxRdtase_4Fe-4S_dom"/>
</dbReference>
<feature type="binding site" evidence="15">
    <location>
        <position position="186"/>
    </location>
    <ligand>
        <name>Mo-bis(molybdopterin guanine dinucleotide)</name>
        <dbReference type="ChEBI" id="CHEBI:60539"/>
    </ligand>
</feature>
<keyword evidence="10 15" id="KW-0408">Iron</keyword>
<keyword evidence="9 15" id="KW-0560">Oxidoreductase</keyword>
<evidence type="ECO:0000256" key="10">
    <source>
        <dbReference type="ARBA" id="ARBA00023004"/>
    </source>
</evidence>
<dbReference type="KEGG" id="sutt:SUTMEG_02630"/>
<keyword evidence="4 15" id="KW-0500">Molybdenum</keyword>
<feature type="binding site" evidence="15">
    <location>
        <position position="905"/>
    </location>
    <ligand>
        <name>Mo-bis(molybdopterin guanine dinucleotide)</name>
        <dbReference type="ChEBI" id="CHEBI:60539"/>
    </ligand>
</feature>
<keyword evidence="8 15" id="KW-0249">Electron transport</keyword>
<evidence type="ECO:0000256" key="1">
    <source>
        <dbReference type="ARBA" id="ARBA00008747"/>
    </source>
</evidence>
<keyword evidence="3 15" id="KW-0004">4Fe-4S</keyword>
<evidence type="ECO:0000256" key="6">
    <source>
        <dbReference type="ARBA" id="ARBA00022729"/>
    </source>
</evidence>
<dbReference type="PROSITE" id="PS51669">
    <property type="entry name" value="4FE4S_MOW_BIS_MGD"/>
    <property type="match status" value="1"/>
</dbReference>
<evidence type="ECO:0000256" key="2">
    <source>
        <dbReference type="ARBA" id="ARBA00022448"/>
    </source>
</evidence>
<comment type="caution">
    <text evidence="15">Lacks conserved residue(s) required for the propagation of feature annotation.</text>
</comment>
<dbReference type="EC" id="1.9.6.1" evidence="15"/>
<dbReference type="GO" id="GO:0016020">
    <property type="term" value="C:membrane"/>
    <property type="evidence" value="ECO:0007669"/>
    <property type="project" value="TreeGrafter"/>
</dbReference>
<feature type="binding site" evidence="15">
    <location>
        <position position="60"/>
    </location>
    <ligand>
        <name>[4Fe-4S] cluster</name>
        <dbReference type="ChEBI" id="CHEBI:49883"/>
    </ligand>
</feature>
<dbReference type="OrthoDB" id="9810782at2"/>
<evidence type="ECO:0000256" key="9">
    <source>
        <dbReference type="ARBA" id="ARBA00023002"/>
    </source>
</evidence>
<dbReference type="GO" id="GO:0042128">
    <property type="term" value="P:nitrate assimilation"/>
    <property type="evidence" value="ECO:0007669"/>
    <property type="project" value="UniProtKB-UniRule"/>
</dbReference>
<dbReference type="Pfam" id="PF00384">
    <property type="entry name" value="Molybdopterin"/>
    <property type="match status" value="1"/>
</dbReference>
<comment type="subunit">
    <text evidence="15">Component of the periplasmic nitrate reductase NapAB complex composed of NapA and NapB.</text>
</comment>
<dbReference type="SUPFAM" id="SSF50692">
    <property type="entry name" value="ADC-like"/>
    <property type="match status" value="1"/>
</dbReference>
<evidence type="ECO:0000256" key="5">
    <source>
        <dbReference type="ARBA" id="ARBA00022723"/>
    </source>
</evidence>
<dbReference type="GO" id="GO:0005506">
    <property type="term" value="F:iron ion binding"/>
    <property type="evidence" value="ECO:0007669"/>
    <property type="project" value="UniProtKB-UniRule"/>
</dbReference>
<feature type="binding site" evidence="15">
    <location>
        <position position="578"/>
    </location>
    <ligand>
        <name>Mo-bis(molybdopterin guanine dinucleotide)</name>
        <dbReference type="ChEBI" id="CHEBI:60539"/>
    </ligand>
</feature>
<feature type="binding site" evidence="15">
    <location>
        <position position="53"/>
    </location>
    <ligand>
        <name>[4Fe-4S] cluster</name>
        <dbReference type="ChEBI" id="CHEBI:49883"/>
    </ligand>
</feature>
<comment type="cofactor">
    <cofactor evidence="15">
        <name>[4Fe-4S] cluster</name>
        <dbReference type="ChEBI" id="CHEBI:49883"/>
    </cofactor>
    <text evidence="15">Binds 1 [4Fe-4S] cluster.</text>
</comment>
<feature type="binding site" evidence="15">
    <location>
        <position position="90"/>
    </location>
    <ligand>
        <name>Mo-bis(molybdopterin guanine dinucleotide)</name>
        <dbReference type="ChEBI" id="CHEBI:60539"/>
    </ligand>
</feature>
<dbReference type="PROSITE" id="PS51318">
    <property type="entry name" value="TAT"/>
    <property type="match status" value="1"/>
</dbReference>
<feature type="binding site" evidence="15">
    <location>
        <begin position="555"/>
        <end position="556"/>
    </location>
    <ligand>
        <name>Mo-bis(molybdopterin guanine dinucleotide)</name>
        <dbReference type="ChEBI" id="CHEBI:60539"/>
    </ligand>
</feature>
<evidence type="ECO:0000259" key="16">
    <source>
        <dbReference type="PROSITE" id="PS51669"/>
    </source>
</evidence>
<dbReference type="Gene3D" id="2.40.40.20">
    <property type="match status" value="1"/>
</dbReference>
<sequence>MTHERPLTFQRRDLIKSGLAGAAALSLGIPVTQAQAEAAKAADDGILWHKGVCRFCGTGCGLLVGVRDGRVVATKGDPDAPVNRGLNCVKGYFNAKIMYGSDRLTQPLMRRKDGKFDKQGKFEPVTWDEALDEMARQMKKTLAAKGPAALSVIGSGQYTIPEAYAASKFVKGGLRSNNLDPNARLCMASAVVAFYQTFGIDEPANNYEDIEKADTMILWGNNMAEAHPVLWSRVANRKLTARTTKIVNVTTFRNSSSNLADETIVFRPNTDLAIVNFLLREIVRRGLVDKAFVEKHCIFAAGVTDIGYGLRTTSEFAKPSEKDTLERQLRVKLDRYEAVAQGRKAGEVVEQKNSGGTAGNHWQISFEDFKRGIEPYTLDFVAELAKGDDEESIDTFRAKLMALADLVCDTKRNLMSFWCMGFNQHQRGVWVNELVYSMHLLLGKHGLPGNGAFSLTGQPSACGSAREVGAFCHRLPSDMLVANPKHRAKTESLWKLPAGTLNPKVGASLMEMLRGLEDGSIDFVWTQVVNILQSAPNNTHWLKAARRPDAFVVVSDIYPTFSARSADLILPAAAHFEKWGLYGNGERRTQGWHQLVKPAGDARSDVWMMMELSKRFTLAEVWGETPLKGVPGDKLPSILEKAAEMGLKPESTLFDALFAPTGDRAAAVWPDPKYPNELNGTGDALGLPYFPEKALFDEYRKFTLGHGHDLADFDTYMREDVKGLLWPVVDGKETPYRFNTAFDPYAKEENLFYGPLMKEIPTGNLTGVTDKTAKAHPGKAKIFFRPYAAPVEQPDGHYDLWLSTGRILEHWHTGSMTRRVPELHRAAPSALLYMHPADAEKRGLKRGDTALVESRYGECRAVVETQARQLMPKGSTWLAFFDEKVRTNSVCIDATDPISLEPDYKKTAVRVKKA</sequence>
<comment type="function">
    <text evidence="14 15">Catalytic subunit of the periplasmic nitrate reductase complex NapAB. Receives electrons from NapB and catalyzes the reduction of nitrate to nitrite.</text>
</comment>
<dbReference type="GO" id="GO:0030151">
    <property type="term" value="F:molybdenum ion binding"/>
    <property type="evidence" value="ECO:0007669"/>
    <property type="project" value="InterPro"/>
</dbReference>
<dbReference type="HAMAP" id="MF_01630">
    <property type="entry name" value="Nitrate_reduct_NapA"/>
    <property type="match status" value="1"/>
</dbReference>
<evidence type="ECO:0000256" key="8">
    <source>
        <dbReference type="ARBA" id="ARBA00022982"/>
    </source>
</evidence>
<dbReference type="AlphaFoldDB" id="A0A2Z6I7U5"/>
<evidence type="ECO:0000313" key="18">
    <source>
        <dbReference type="Proteomes" id="UP000271003"/>
    </source>
</evidence>
<dbReference type="InterPro" id="IPR006311">
    <property type="entry name" value="TAT_signal"/>
</dbReference>
<evidence type="ECO:0000256" key="4">
    <source>
        <dbReference type="ARBA" id="ARBA00022505"/>
    </source>
</evidence>
<dbReference type="Proteomes" id="UP000271003">
    <property type="component" value="Chromosome"/>
</dbReference>
<dbReference type="GO" id="GO:0051539">
    <property type="term" value="F:4 iron, 4 sulfur cluster binding"/>
    <property type="evidence" value="ECO:0007669"/>
    <property type="project" value="UniProtKB-KW"/>
</dbReference>
<keyword evidence="2 15" id="KW-0813">Transport</keyword>
<dbReference type="Pfam" id="PF01568">
    <property type="entry name" value="Molydop_binding"/>
    <property type="match status" value="1"/>
</dbReference>
<organism evidence="17 18">
    <name type="scientific">Sutterella megalosphaeroides</name>
    <dbReference type="NCBI Taxonomy" id="2494234"/>
    <lineage>
        <taxon>Bacteria</taxon>
        <taxon>Pseudomonadati</taxon>
        <taxon>Pseudomonadota</taxon>
        <taxon>Betaproteobacteria</taxon>
        <taxon>Burkholderiales</taxon>
        <taxon>Sutterellaceae</taxon>
        <taxon>Sutterella</taxon>
    </lineage>
</organism>
<feature type="binding site" evidence="15">
    <location>
        <position position="605"/>
    </location>
    <ligand>
        <name>Mo-bis(molybdopterin guanine dinucleotide)</name>
        <dbReference type="ChEBI" id="CHEBI:60539"/>
    </ligand>
</feature>
<evidence type="ECO:0000256" key="12">
    <source>
        <dbReference type="ARBA" id="ARBA00023063"/>
    </source>
</evidence>
<feature type="binding site" evidence="15">
    <location>
        <position position="888"/>
    </location>
    <ligand>
        <name>Mo-bis(molybdopterin guanine dinucleotide)</name>
        <dbReference type="ChEBI" id="CHEBI:60539"/>
    </ligand>
</feature>
<evidence type="ECO:0000256" key="7">
    <source>
        <dbReference type="ARBA" id="ARBA00022764"/>
    </source>
</evidence>
<dbReference type="InterPro" id="IPR006657">
    <property type="entry name" value="MoPterin_dinucl-bd_dom"/>
</dbReference>
<feature type="binding site" evidence="15">
    <location>
        <position position="56"/>
    </location>
    <ligand>
        <name>[4Fe-4S] cluster</name>
        <dbReference type="ChEBI" id="CHEBI:49883"/>
    </ligand>
</feature>
<keyword evidence="12 15" id="KW-0534">Nitrate assimilation</keyword>
<dbReference type="GO" id="GO:0043546">
    <property type="term" value="F:molybdopterin cofactor binding"/>
    <property type="evidence" value="ECO:0007669"/>
    <property type="project" value="InterPro"/>
</dbReference>
<comment type="cofactor">
    <cofactor evidence="15">
        <name>Mo-bis(molybdopterin guanine dinucleotide)</name>
        <dbReference type="ChEBI" id="CHEBI:60539"/>
    </cofactor>
    <text evidence="15">Binds 1 molybdenum-bis(molybdopterin guanine dinucleotide) (Mo-bis-MGD) cofactor per subunit.</text>
</comment>
<keyword evidence="5 15" id="KW-0479">Metal-binding</keyword>
<evidence type="ECO:0000256" key="11">
    <source>
        <dbReference type="ARBA" id="ARBA00023014"/>
    </source>
</evidence>
<keyword evidence="18" id="KW-1185">Reference proteome</keyword>
<dbReference type="CDD" id="cd02791">
    <property type="entry name" value="MopB_CT_Nitrate-R-NapA-like"/>
    <property type="match status" value="1"/>
</dbReference>
<keyword evidence="11 15" id="KW-0411">Iron-sulfur</keyword>
<name>A0A2Z6I7U5_9BURK</name>
<dbReference type="GO" id="GO:0042597">
    <property type="term" value="C:periplasmic space"/>
    <property type="evidence" value="ECO:0007669"/>
    <property type="project" value="UniProtKB-SubCell"/>
</dbReference>
<dbReference type="Gene3D" id="3.40.50.740">
    <property type="match status" value="1"/>
</dbReference>
<dbReference type="SUPFAM" id="SSF53706">
    <property type="entry name" value="Formate dehydrogenase/DMSO reductase, domains 1-3"/>
    <property type="match status" value="1"/>
</dbReference>
<accession>A0A2Z6I7U5</accession>
<protein>
    <recommendedName>
        <fullName evidence="15">Periplasmic nitrate reductase</fullName>
        <ecNumber evidence="15">1.9.6.1</ecNumber>
    </recommendedName>
</protein>
<comment type="similarity">
    <text evidence="1 15">Belongs to the prokaryotic molybdopterin-containing oxidoreductase family. NasA/NapA/NarB subfamily.</text>
</comment>
<dbReference type="PANTHER" id="PTHR43105">
    <property type="entry name" value="RESPIRATORY NITRATE REDUCTASE"/>
    <property type="match status" value="1"/>
</dbReference>
<feature type="binding site" evidence="15">
    <location>
        <position position="420"/>
    </location>
    <ligand>
        <name>Mo-bis(molybdopterin guanine dinucleotide)</name>
        <dbReference type="ChEBI" id="CHEBI:60539"/>
    </ligand>
</feature>
<evidence type="ECO:0000256" key="14">
    <source>
        <dbReference type="ARBA" id="ARBA00055000"/>
    </source>
</evidence>
<dbReference type="InterPro" id="IPR041957">
    <property type="entry name" value="CT_Nitrate-R-NapA-like"/>
</dbReference>
<evidence type="ECO:0000256" key="3">
    <source>
        <dbReference type="ARBA" id="ARBA00022485"/>
    </source>
</evidence>
<proteinExistence type="inferred from homology"/>
<feature type="binding site" evidence="15">
    <location>
        <position position="530"/>
    </location>
    <ligand>
        <name>Mo-bis(molybdopterin guanine dinucleotide)</name>
        <dbReference type="ChEBI" id="CHEBI:60539"/>
    </ligand>
</feature>
<dbReference type="EMBL" id="AP018786">
    <property type="protein sequence ID" value="BBF22372.1"/>
    <property type="molecule type" value="Genomic_DNA"/>
</dbReference>
<dbReference type="NCBIfam" id="NF010055">
    <property type="entry name" value="PRK13532.1"/>
    <property type="match status" value="1"/>
</dbReference>
<dbReference type="GO" id="GO:0045333">
    <property type="term" value="P:cellular respiration"/>
    <property type="evidence" value="ECO:0007669"/>
    <property type="project" value="UniProtKB-ARBA"/>
</dbReference>
<feature type="binding site" evidence="15">
    <location>
        <position position="88"/>
    </location>
    <ligand>
        <name>[4Fe-4S] cluster</name>
        <dbReference type="ChEBI" id="CHEBI:49883"/>
    </ligand>
</feature>
<dbReference type="GO" id="GO:0009055">
    <property type="term" value="F:electron transfer activity"/>
    <property type="evidence" value="ECO:0007669"/>
    <property type="project" value="UniProtKB-UniRule"/>
</dbReference>
<comment type="PTM">
    <text evidence="15">Predicted to be exported by the Tat system. The position of the signal peptide cleavage has not been experimentally proven.</text>
</comment>
<feature type="binding site" evidence="15">
    <location>
        <begin position="804"/>
        <end position="813"/>
    </location>
    <ligand>
        <name>Mo-bis(molybdopterin guanine dinucleotide)</name>
        <dbReference type="ChEBI" id="CHEBI:60539"/>
    </ligand>
</feature>
<evidence type="ECO:0000256" key="13">
    <source>
        <dbReference type="ARBA" id="ARBA00052176"/>
    </source>
</evidence>
<dbReference type="InterPro" id="IPR010051">
    <property type="entry name" value="Periplasm_NO3_reductase_lsu"/>
</dbReference>
<dbReference type="Gene3D" id="3.30.200.210">
    <property type="match status" value="1"/>
</dbReference>
<dbReference type="RefSeq" id="WP_120176047.1">
    <property type="nucleotide sequence ID" value="NZ_AP018786.1"/>
</dbReference>
<reference evidence="17 18" key="1">
    <citation type="journal article" date="2018" name="Int. J. Syst. Evol. Microbiol.">
        <title>Mesosutterella multiformis gen. nov., sp. nov., a member of the family Sutterellaceae and Sutterella megalosphaeroides sp. nov., isolated from human faeces.</title>
        <authorList>
            <person name="Sakamoto M."/>
            <person name="Ikeyama N."/>
            <person name="Kunihiro T."/>
            <person name="Iino T."/>
            <person name="Yuki M."/>
            <person name="Ohkuma M."/>
        </authorList>
    </citation>
    <scope>NUCLEOTIDE SEQUENCE [LARGE SCALE GENOMIC DNA]</scope>
    <source>
        <strain evidence="17 18">6FBBBH3</strain>
    </source>
</reference>
<feature type="binding site" evidence="15">
    <location>
        <position position="157"/>
    </location>
    <ligand>
        <name>Mo-bis(molybdopterin guanine dinucleotide)</name>
        <dbReference type="ChEBI" id="CHEBI:60539"/>
    </ligand>
</feature>
<evidence type="ECO:0000256" key="15">
    <source>
        <dbReference type="HAMAP-Rule" id="MF_01630"/>
    </source>
</evidence>
<feature type="binding site" evidence="15">
    <location>
        <position position="424"/>
    </location>
    <ligand>
        <name>Mo-bis(molybdopterin guanine dinucleotide)</name>
        <dbReference type="ChEBI" id="CHEBI:60539"/>
    </ligand>
</feature>
<dbReference type="Gene3D" id="3.40.228.10">
    <property type="entry name" value="Dimethylsulfoxide Reductase, domain 2"/>
    <property type="match status" value="1"/>
</dbReference>
<feature type="binding site" evidence="15">
    <location>
        <position position="182"/>
    </location>
    <ligand>
        <name>Mo-bis(molybdopterin guanine dinucleotide)</name>
        <dbReference type="ChEBI" id="CHEBI:60539"/>
    </ligand>
</feature>
<feature type="binding site" evidence="15">
    <location>
        <position position="880"/>
    </location>
    <ligand>
        <name>substrate</name>
    </ligand>
</feature>
<dbReference type="InterPro" id="IPR006655">
    <property type="entry name" value="Mopterin_OxRdtase_prok_CS"/>
</dbReference>
<dbReference type="SMART" id="SM00926">
    <property type="entry name" value="Molybdop_Fe4S4"/>
    <property type="match status" value="1"/>
</dbReference>
<dbReference type="NCBIfam" id="TIGR01706">
    <property type="entry name" value="NAPA"/>
    <property type="match status" value="1"/>
</dbReference>
<comment type="catalytic activity">
    <reaction evidence="13 15">
        <text>2 Fe(II)-[cytochrome] + nitrate + 2 H(+) = 2 Fe(III)-[cytochrome] + nitrite + H2O</text>
        <dbReference type="Rhea" id="RHEA:12909"/>
        <dbReference type="Rhea" id="RHEA-COMP:11777"/>
        <dbReference type="Rhea" id="RHEA-COMP:11778"/>
        <dbReference type="ChEBI" id="CHEBI:15377"/>
        <dbReference type="ChEBI" id="CHEBI:15378"/>
        <dbReference type="ChEBI" id="CHEBI:16301"/>
        <dbReference type="ChEBI" id="CHEBI:17632"/>
        <dbReference type="ChEBI" id="CHEBI:29033"/>
        <dbReference type="ChEBI" id="CHEBI:29034"/>
        <dbReference type="EC" id="1.9.6.1"/>
    </reaction>
</comment>
<dbReference type="FunFam" id="2.40.40.20:FF:000005">
    <property type="entry name" value="Periplasmic nitrate reductase"/>
    <property type="match status" value="1"/>
</dbReference>
<dbReference type="PIRSF" id="PIRSF036643">
    <property type="entry name" value="FDH_alpha"/>
    <property type="match status" value="1"/>
</dbReference>
<dbReference type="GO" id="GO:0009325">
    <property type="term" value="C:nitrate reductase complex"/>
    <property type="evidence" value="ECO:0007669"/>
    <property type="project" value="TreeGrafter"/>
</dbReference>
<dbReference type="GO" id="GO:0050140">
    <property type="term" value="F:nitrate reductase (cytochrome) activity"/>
    <property type="evidence" value="ECO:0007669"/>
    <property type="project" value="UniProtKB-EC"/>
</dbReference>
<dbReference type="PROSITE" id="PS00490">
    <property type="entry name" value="MOLYBDOPTERIN_PROK_2"/>
    <property type="match status" value="1"/>
</dbReference>
<keyword evidence="7 15" id="KW-0574">Periplasm</keyword>
<keyword evidence="6 15" id="KW-0732">Signal</keyword>
<dbReference type="Pfam" id="PF04879">
    <property type="entry name" value="Molybdop_Fe4S4"/>
    <property type="match status" value="1"/>
</dbReference>
<evidence type="ECO:0000313" key="17">
    <source>
        <dbReference type="EMBL" id="BBF22372.1"/>
    </source>
</evidence>
<feature type="domain" description="4Fe-4S Mo/W bis-MGD-type" evidence="16">
    <location>
        <begin position="46"/>
        <end position="102"/>
    </location>
</feature>
<comment type="subcellular location">
    <subcellularLocation>
        <location evidence="15">Periplasm</location>
    </subcellularLocation>
</comment>
<dbReference type="InterPro" id="IPR009010">
    <property type="entry name" value="Asp_de-COase-like_dom_sf"/>
</dbReference>
<dbReference type="Gene3D" id="2.20.25.90">
    <property type="entry name" value="ADC-like domains"/>
    <property type="match status" value="1"/>
</dbReference>